<protein>
    <submittedName>
        <fullName evidence="9">Benzoate 4-monooxygenase cytochrome P450</fullName>
    </submittedName>
</protein>
<evidence type="ECO:0000256" key="3">
    <source>
        <dbReference type="ARBA" id="ARBA00022723"/>
    </source>
</evidence>
<evidence type="ECO:0000256" key="4">
    <source>
        <dbReference type="ARBA" id="ARBA00023002"/>
    </source>
</evidence>
<dbReference type="Proteomes" id="UP000326289">
    <property type="component" value="Unassembled WGS sequence"/>
</dbReference>
<dbReference type="InterPro" id="IPR017972">
    <property type="entry name" value="Cyt_P450_CS"/>
</dbReference>
<dbReference type="InterPro" id="IPR050121">
    <property type="entry name" value="Cytochrome_P450_monoxygenase"/>
</dbReference>
<dbReference type="PANTHER" id="PTHR24305">
    <property type="entry name" value="CYTOCHROME P450"/>
    <property type="match status" value="1"/>
</dbReference>
<dbReference type="InterPro" id="IPR002403">
    <property type="entry name" value="Cyt_P450_E_grp-IV"/>
</dbReference>
<reference evidence="9 10" key="1">
    <citation type="submission" date="2019-04" db="EMBL/GenBank/DDBJ databases">
        <title>Fungal friends and foes A comparative genomics study of 23 Aspergillus species from section Flavi.</title>
        <authorList>
            <consortium name="DOE Joint Genome Institute"/>
            <person name="Kjaerbolling I."/>
            <person name="Vesth T.C."/>
            <person name="Frisvad J.C."/>
            <person name="Nybo J.L."/>
            <person name="Theobald S."/>
            <person name="Kildgaard S."/>
            <person name="Petersen T.I."/>
            <person name="Kuo A."/>
            <person name="Sato A."/>
            <person name="Lyhne E.K."/>
            <person name="Kogle M.E."/>
            <person name="Wiebenga A."/>
            <person name="Kun R.S."/>
            <person name="Lubbers R.J."/>
            <person name="Makela M.R."/>
            <person name="Barry K."/>
            <person name="Chovatia M."/>
            <person name="Clum A."/>
            <person name="Daum C."/>
            <person name="Haridas S."/>
            <person name="He G."/>
            <person name="LaButti K."/>
            <person name="Lipzen A."/>
            <person name="Mondo S."/>
            <person name="Pangilinan J."/>
            <person name="Riley R."/>
            <person name="Salamov A."/>
            <person name="Simmons B.A."/>
            <person name="Magnuson J.K."/>
            <person name="Henrissat B."/>
            <person name="Mortensen U.H."/>
            <person name="Larsen T.O."/>
            <person name="De vries R.P."/>
            <person name="Grigoriev I.V."/>
            <person name="Machida M."/>
            <person name="Baker S.E."/>
            <person name="Andersen M.R."/>
        </authorList>
    </citation>
    <scope>NUCLEOTIDE SEQUENCE [LARGE SCALE GENOMIC DNA]</scope>
    <source>
        <strain evidence="9 10">CBS 117635</strain>
    </source>
</reference>
<keyword evidence="5 7" id="KW-0408">Iron</keyword>
<keyword evidence="7 8" id="KW-0349">Heme</keyword>
<sequence>MKKKRGNTKHLWQARYAKNHLVLEDLHVRYGDFVRTGPSEITVYHPDVFMAIDGPQSNCIKAEWYDLLYPKLALVNARDKNTHAARRRQWNRGFSPESLRQYEEKTLYYLDQLDTCLEDEARKGRISEITDLLYWFGFDTMGDFVFNKSFNMLHDKKWHHIIILLQRALSIMGPLSPIPWLVQIAFKLFPRVWILGDWFRMVDWCEDQMLERMQTKIPGRVPDVAHYIMQEAKPSQVNSSWLSGDTVLAIAAGSEPTAVALMGIFTELARHPVHAEKIYQETRGLDIRNPGMLATNCPHLEAVIRETLRLFPALLTGGYRKTLQGGTFVGGTYIPPTRPLSLHDTPYPATMRPTTGGDCFERATEFIPERWYSKPEMVRNKAAYAPWGTGHHSCLGRALATDILRLVTARVVGKYHLRLPPGETGDQVLGDLKDQFTSNPGRLRLKLELRQG</sequence>
<organism evidence="9 10">
    <name type="scientific">Aspergillus minisclerotigenes</name>
    <dbReference type="NCBI Taxonomy" id="656917"/>
    <lineage>
        <taxon>Eukaryota</taxon>
        <taxon>Fungi</taxon>
        <taxon>Dikarya</taxon>
        <taxon>Ascomycota</taxon>
        <taxon>Pezizomycotina</taxon>
        <taxon>Eurotiomycetes</taxon>
        <taxon>Eurotiomycetidae</taxon>
        <taxon>Eurotiales</taxon>
        <taxon>Aspergillaceae</taxon>
        <taxon>Aspergillus</taxon>
        <taxon>Aspergillus subgen. Circumdati</taxon>
    </lineage>
</organism>
<dbReference type="Gene3D" id="1.10.630.10">
    <property type="entry name" value="Cytochrome P450"/>
    <property type="match status" value="1"/>
</dbReference>
<keyword evidence="6 8" id="KW-0503">Monooxygenase</keyword>
<evidence type="ECO:0000313" key="10">
    <source>
        <dbReference type="Proteomes" id="UP000326289"/>
    </source>
</evidence>
<keyword evidence="3 7" id="KW-0479">Metal-binding</keyword>
<dbReference type="InterPro" id="IPR036396">
    <property type="entry name" value="Cyt_P450_sf"/>
</dbReference>
<dbReference type="AlphaFoldDB" id="A0A5N6IQZ1"/>
<dbReference type="EMBL" id="ML732853">
    <property type="protein sequence ID" value="KAB8269091.1"/>
    <property type="molecule type" value="Genomic_DNA"/>
</dbReference>
<comment type="similarity">
    <text evidence="2 8">Belongs to the cytochrome P450 family.</text>
</comment>
<dbReference type="GO" id="GO:0016705">
    <property type="term" value="F:oxidoreductase activity, acting on paired donors, with incorporation or reduction of molecular oxygen"/>
    <property type="evidence" value="ECO:0007669"/>
    <property type="project" value="InterPro"/>
</dbReference>
<evidence type="ECO:0000256" key="2">
    <source>
        <dbReference type="ARBA" id="ARBA00010617"/>
    </source>
</evidence>
<dbReference type="PRINTS" id="PR00385">
    <property type="entry name" value="P450"/>
</dbReference>
<evidence type="ECO:0000256" key="5">
    <source>
        <dbReference type="ARBA" id="ARBA00023004"/>
    </source>
</evidence>
<evidence type="ECO:0000256" key="8">
    <source>
        <dbReference type="RuleBase" id="RU000461"/>
    </source>
</evidence>
<dbReference type="PROSITE" id="PS00086">
    <property type="entry name" value="CYTOCHROME_P450"/>
    <property type="match status" value="1"/>
</dbReference>
<dbReference type="PRINTS" id="PR00465">
    <property type="entry name" value="EP450IV"/>
</dbReference>
<evidence type="ECO:0000256" key="1">
    <source>
        <dbReference type="ARBA" id="ARBA00001971"/>
    </source>
</evidence>
<accession>A0A5N6IQZ1</accession>
<evidence type="ECO:0000313" key="9">
    <source>
        <dbReference type="EMBL" id="KAB8269091.1"/>
    </source>
</evidence>
<comment type="cofactor">
    <cofactor evidence="1 7">
        <name>heme</name>
        <dbReference type="ChEBI" id="CHEBI:30413"/>
    </cofactor>
</comment>
<keyword evidence="4 8" id="KW-0560">Oxidoreductase</keyword>
<dbReference type="InterPro" id="IPR001128">
    <property type="entry name" value="Cyt_P450"/>
</dbReference>
<dbReference type="SUPFAM" id="SSF48264">
    <property type="entry name" value="Cytochrome P450"/>
    <property type="match status" value="1"/>
</dbReference>
<proteinExistence type="inferred from homology"/>
<keyword evidence="10" id="KW-1185">Reference proteome</keyword>
<dbReference type="GO" id="GO:0004497">
    <property type="term" value="F:monooxygenase activity"/>
    <property type="evidence" value="ECO:0007669"/>
    <property type="project" value="UniProtKB-KW"/>
</dbReference>
<evidence type="ECO:0000256" key="7">
    <source>
        <dbReference type="PIRSR" id="PIRSR602403-1"/>
    </source>
</evidence>
<dbReference type="PANTHER" id="PTHR24305:SF187">
    <property type="entry name" value="P450, PUTATIVE (EUROFUNG)-RELATED"/>
    <property type="match status" value="1"/>
</dbReference>
<dbReference type="GO" id="GO:0020037">
    <property type="term" value="F:heme binding"/>
    <property type="evidence" value="ECO:0007669"/>
    <property type="project" value="InterPro"/>
</dbReference>
<name>A0A5N6IQZ1_9EURO</name>
<dbReference type="Pfam" id="PF00067">
    <property type="entry name" value="p450"/>
    <property type="match status" value="1"/>
</dbReference>
<gene>
    <name evidence="9" type="ORF">BDV30DRAFT_230092</name>
</gene>
<dbReference type="CDD" id="cd11061">
    <property type="entry name" value="CYP67-like"/>
    <property type="match status" value="1"/>
</dbReference>
<dbReference type="GO" id="GO:0005506">
    <property type="term" value="F:iron ion binding"/>
    <property type="evidence" value="ECO:0007669"/>
    <property type="project" value="InterPro"/>
</dbReference>
<feature type="binding site" description="axial binding residue" evidence="7">
    <location>
        <position position="394"/>
    </location>
    <ligand>
        <name>heme</name>
        <dbReference type="ChEBI" id="CHEBI:30413"/>
    </ligand>
    <ligandPart>
        <name>Fe</name>
        <dbReference type="ChEBI" id="CHEBI:18248"/>
    </ligandPart>
</feature>
<evidence type="ECO:0000256" key="6">
    <source>
        <dbReference type="ARBA" id="ARBA00023033"/>
    </source>
</evidence>